<gene>
    <name evidence="1" type="ORF">LOK49_LG02G02693</name>
</gene>
<organism evidence="1 2">
    <name type="scientific">Camellia lanceoleosa</name>
    <dbReference type="NCBI Taxonomy" id="1840588"/>
    <lineage>
        <taxon>Eukaryota</taxon>
        <taxon>Viridiplantae</taxon>
        <taxon>Streptophyta</taxon>
        <taxon>Embryophyta</taxon>
        <taxon>Tracheophyta</taxon>
        <taxon>Spermatophyta</taxon>
        <taxon>Magnoliopsida</taxon>
        <taxon>eudicotyledons</taxon>
        <taxon>Gunneridae</taxon>
        <taxon>Pentapetalae</taxon>
        <taxon>asterids</taxon>
        <taxon>Ericales</taxon>
        <taxon>Theaceae</taxon>
        <taxon>Camellia</taxon>
    </lineage>
</organism>
<comment type="caution">
    <text evidence="1">The sequence shown here is derived from an EMBL/GenBank/DDBJ whole genome shotgun (WGS) entry which is preliminary data.</text>
</comment>
<dbReference type="EMBL" id="CM045760">
    <property type="protein sequence ID" value="KAI8025138.1"/>
    <property type="molecule type" value="Genomic_DNA"/>
</dbReference>
<name>A0ACC0IJB5_9ERIC</name>
<sequence length="221" mass="25545">MDTIIPTGVLSKLNRLQKLSIDVNLDDEWWDADVKVILNKLSRLKSLDSLELYLPSVELLQQLFQQLRRDNREFTYPYLYNFKFTIGRHRQRLISRLPYEVEEIFKKQKKRKKYLEYINNEGMSTEITEVLNHATVFFLDRHWTVKMLSEFGNENMGFVVRIATALLQFCLVYSAAICFSSAGLVLGCEGVCCMLLFCCSAVGCEGVVLPSAVLLQLCCCW</sequence>
<dbReference type="Proteomes" id="UP001060215">
    <property type="component" value="Chromosome 3"/>
</dbReference>
<evidence type="ECO:0000313" key="1">
    <source>
        <dbReference type="EMBL" id="KAI8025138.1"/>
    </source>
</evidence>
<keyword evidence="2" id="KW-1185">Reference proteome</keyword>
<reference evidence="1 2" key="1">
    <citation type="journal article" date="2022" name="Plant J.">
        <title>Chromosome-level genome of Camellia lanceoleosa provides a valuable resource for understanding genome evolution and self-incompatibility.</title>
        <authorList>
            <person name="Gong W."/>
            <person name="Xiao S."/>
            <person name="Wang L."/>
            <person name="Liao Z."/>
            <person name="Chang Y."/>
            <person name="Mo W."/>
            <person name="Hu G."/>
            <person name="Li W."/>
            <person name="Zhao G."/>
            <person name="Zhu H."/>
            <person name="Hu X."/>
            <person name="Ji K."/>
            <person name="Xiang X."/>
            <person name="Song Q."/>
            <person name="Yuan D."/>
            <person name="Jin S."/>
            <person name="Zhang L."/>
        </authorList>
    </citation>
    <scope>NUCLEOTIDE SEQUENCE [LARGE SCALE GENOMIC DNA]</scope>
    <source>
        <strain evidence="1">SQ_2022a</strain>
    </source>
</reference>
<protein>
    <submittedName>
        <fullName evidence="1">Uncharacterized protein</fullName>
    </submittedName>
</protein>
<proteinExistence type="predicted"/>
<accession>A0ACC0IJB5</accession>
<evidence type="ECO:0000313" key="2">
    <source>
        <dbReference type="Proteomes" id="UP001060215"/>
    </source>
</evidence>